<reference evidence="3" key="1">
    <citation type="journal article" date="2023" name="Commun. Biol.">
        <title>Genome analysis of Parmales, the sister group of diatoms, reveals the evolutionary specialization of diatoms from phago-mixotrophs to photoautotrophs.</title>
        <authorList>
            <person name="Ban H."/>
            <person name="Sato S."/>
            <person name="Yoshikawa S."/>
            <person name="Yamada K."/>
            <person name="Nakamura Y."/>
            <person name="Ichinomiya M."/>
            <person name="Sato N."/>
            <person name="Blanc-Mathieu R."/>
            <person name="Endo H."/>
            <person name="Kuwata A."/>
            <person name="Ogata H."/>
        </authorList>
    </citation>
    <scope>NUCLEOTIDE SEQUENCE [LARGE SCALE GENOMIC DNA]</scope>
    <source>
        <strain evidence="3">NIES 3700</strain>
    </source>
</reference>
<organism evidence="2 3">
    <name type="scientific">Triparma laevis f. longispina</name>
    <dbReference type="NCBI Taxonomy" id="1714387"/>
    <lineage>
        <taxon>Eukaryota</taxon>
        <taxon>Sar</taxon>
        <taxon>Stramenopiles</taxon>
        <taxon>Ochrophyta</taxon>
        <taxon>Bolidophyceae</taxon>
        <taxon>Parmales</taxon>
        <taxon>Triparmaceae</taxon>
        <taxon>Triparma</taxon>
    </lineage>
</organism>
<feature type="region of interest" description="Disordered" evidence="1">
    <location>
        <begin position="126"/>
        <end position="148"/>
    </location>
</feature>
<evidence type="ECO:0000313" key="3">
    <source>
        <dbReference type="Proteomes" id="UP001165122"/>
    </source>
</evidence>
<dbReference type="Proteomes" id="UP001165122">
    <property type="component" value="Unassembled WGS sequence"/>
</dbReference>
<dbReference type="EMBL" id="BRXW01000496">
    <property type="protein sequence ID" value="GMH60258.1"/>
    <property type="molecule type" value="Genomic_DNA"/>
</dbReference>
<keyword evidence="3" id="KW-1185">Reference proteome</keyword>
<gene>
    <name evidence="2" type="ORF">TrLO_g15909</name>
</gene>
<evidence type="ECO:0000256" key="1">
    <source>
        <dbReference type="SAM" id="MobiDB-lite"/>
    </source>
</evidence>
<feature type="compositionally biased region" description="Polar residues" evidence="1">
    <location>
        <begin position="40"/>
        <end position="55"/>
    </location>
</feature>
<comment type="caution">
    <text evidence="2">The sequence shown here is derived from an EMBL/GenBank/DDBJ whole genome shotgun (WGS) entry which is preliminary data.</text>
</comment>
<dbReference type="AlphaFoldDB" id="A0A9W7DZB8"/>
<name>A0A9W7DZB8_9STRA</name>
<evidence type="ECO:0000313" key="2">
    <source>
        <dbReference type="EMBL" id="GMH60258.1"/>
    </source>
</evidence>
<accession>A0A9W7DZB8</accession>
<protein>
    <submittedName>
        <fullName evidence="2">Uncharacterized protein</fullName>
    </submittedName>
</protein>
<sequence>MHASPNAGVGLQMSGPRKINLAVDQTPGPTLSPRIGRTPLPQNNTGVGLTMTSKRPSAKKQLNDKFYDLDSERLKREKILNERMSNRYGAWGSKKFERYPKNWATGGRGGAQVQYHTLPDEWAKNARQLPGKPRLASSPGRKRNVMKAKDVQKMVEMKEEMRNEKTRRARKIVK</sequence>
<dbReference type="OrthoDB" id="10433967at2759"/>
<feature type="region of interest" description="Disordered" evidence="1">
    <location>
        <begin position="20"/>
        <end position="57"/>
    </location>
</feature>
<proteinExistence type="predicted"/>